<evidence type="ECO:0000313" key="2">
    <source>
        <dbReference type="EMBL" id="GLK50178.1"/>
    </source>
</evidence>
<keyword evidence="3" id="KW-1185">Reference proteome</keyword>
<reference evidence="2" key="1">
    <citation type="journal article" date="2014" name="Int. J. Syst. Evol. Microbiol.">
        <title>Complete genome of a new Firmicutes species belonging to the dominant human colonic microbiota ('Ruminococcus bicirculans') reveals two chromosomes and a selective capacity to utilize plant glucans.</title>
        <authorList>
            <consortium name="NISC Comparative Sequencing Program"/>
            <person name="Wegmann U."/>
            <person name="Louis P."/>
            <person name="Goesmann A."/>
            <person name="Henrissat B."/>
            <person name="Duncan S.H."/>
            <person name="Flint H.J."/>
        </authorList>
    </citation>
    <scope>NUCLEOTIDE SEQUENCE</scope>
    <source>
        <strain evidence="2">VKM B-1499</strain>
    </source>
</reference>
<proteinExistence type="predicted"/>
<gene>
    <name evidence="2" type="ORF">GCM10017620_31520</name>
</gene>
<evidence type="ECO:0000259" key="1">
    <source>
        <dbReference type="Pfam" id="PF18050"/>
    </source>
</evidence>
<dbReference type="EMBL" id="BSFD01000011">
    <property type="protein sequence ID" value="GLK50178.1"/>
    <property type="molecule type" value="Genomic_DNA"/>
</dbReference>
<sequence>MLTDTAAAIGSPRETLMRIRIIAADRTLTAVLDDNETARDFASLLPLTLTLEDFNRTEKIADLPRKLSTAGAPPGADPKVGDIAYYAPWGNLALFYRDFSYSRDLVRLGRLEGDPQGLAELGAAPARVEIITED</sequence>
<feature type="domain" description="Cyclophilin-like" evidence="1">
    <location>
        <begin position="22"/>
        <end position="123"/>
    </location>
</feature>
<dbReference type="SUPFAM" id="SSF50891">
    <property type="entry name" value="Cyclophilin-like"/>
    <property type="match status" value="1"/>
</dbReference>
<dbReference type="Gene3D" id="2.40.100.20">
    <property type="match status" value="1"/>
</dbReference>
<accession>A0ABQ5TCS2</accession>
<comment type="caution">
    <text evidence="2">The sequence shown here is derived from an EMBL/GenBank/DDBJ whole genome shotgun (WGS) entry which is preliminary data.</text>
</comment>
<reference evidence="2" key="2">
    <citation type="submission" date="2023-01" db="EMBL/GenBank/DDBJ databases">
        <authorList>
            <person name="Sun Q."/>
            <person name="Evtushenko L."/>
        </authorList>
    </citation>
    <scope>NUCLEOTIDE SEQUENCE</scope>
    <source>
        <strain evidence="2">VKM B-1499</strain>
    </source>
</reference>
<organism evidence="2 3">
    <name type="scientific">Brevundimonas intermedia</name>
    <dbReference type="NCBI Taxonomy" id="74315"/>
    <lineage>
        <taxon>Bacteria</taxon>
        <taxon>Pseudomonadati</taxon>
        <taxon>Pseudomonadota</taxon>
        <taxon>Alphaproteobacteria</taxon>
        <taxon>Caulobacterales</taxon>
        <taxon>Caulobacteraceae</taxon>
        <taxon>Brevundimonas</taxon>
    </lineage>
</organism>
<name>A0ABQ5TCS2_9CAUL</name>
<evidence type="ECO:0000313" key="3">
    <source>
        <dbReference type="Proteomes" id="UP001143509"/>
    </source>
</evidence>
<dbReference type="Pfam" id="PF18050">
    <property type="entry name" value="Cyclophil_like2"/>
    <property type="match status" value="1"/>
</dbReference>
<dbReference type="InterPro" id="IPR041183">
    <property type="entry name" value="Cyclophilin-like"/>
</dbReference>
<protein>
    <recommendedName>
        <fullName evidence="1">Cyclophilin-like domain-containing protein</fullName>
    </recommendedName>
</protein>
<dbReference type="Proteomes" id="UP001143509">
    <property type="component" value="Unassembled WGS sequence"/>
</dbReference>
<dbReference type="InterPro" id="IPR029000">
    <property type="entry name" value="Cyclophilin-like_dom_sf"/>
</dbReference>